<dbReference type="VEuPathDB" id="FungiDB:BCV72DRAFT_254031"/>
<evidence type="ECO:0000313" key="2">
    <source>
        <dbReference type="EMBL" id="ORE11065.1"/>
    </source>
</evidence>
<dbReference type="AlphaFoldDB" id="A0A1X0RG97"/>
<sequence length="264" mass="30536">MAEKNYFLETLNKWSVKVAFEEIEQNEVVTKATKLLQEWKVIGKQLIPKKDKGTNVNTNTNGGGIPIPQSKQTTISRKPKKKRMYLSIYLSDFYGNTDFGFTNNINLQWIIDEVNMTEALRKFRQVSIEGAQMRKYLFSSHNCVISQMLSRNQRSIMKSINEQNQLTPLNIDATLICHEMRIVLTNNVLTKNEVEDALDKMKSIYNSDIAKTTSKIISDLVTKFLYNSTPNNRKQGEALLIIENIRLYPIHCLVSNIDMIKYDW</sequence>
<reference evidence="2" key="1">
    <citation type="journal article" date="2016" name="Proc. Natl. Acad. Sci. U.S.A.">
        <title>Lipid metabolic changes in an early divergent fungus govern the establishment of a mutualistic symbiosis with endobacteria.</title>
        <authorList>
            <person name="Lastovetsky O.A."/>
            <person name="Gaspar M.L."/>
            <person name="Mondo S.J."/>
            <person name="LaButti K.M."/>
            <person name="Sandor L."/>
            <person name="Grigoriev I.V."/>
            <person name="Henry S.A."/>
            <person name="Pawlowska T.E."/>
        </authorList>
    </citation>
    <scope>NUCLEOTIDE SEQUENCE [LARGE SCALE GENOMIC DNA]</scope>
    <source>
        <strain evidence="2">ATCC 52814</strain>
    </source>
</reference>
<dbReference type="Proteomes" id="UP000242414">
    <property type="component" value="Unassembled WGS sequence"/>
</dbReference>
<accession>A0A1X0RG97</accession>
<proteinExistence type="predicted"/>
<dbReference type="OrthoDB" id="2219340at2759"/>
<organism evidence="2">
    <name type="scientific">Rhizopus microsporus var. microsporus</name>
    <dbReference type="NCBI Taxonomy" id="86635"/>
    <lineage>
        <taxon>Eukaryota</taxon>
        <taxon>Fungi</taxon>
        <taxon>Fungi incertae sedis</taxon>
        <taxon>Mucoromycota</taxon>
        <taxon>Mucoromycotina</taxon>
        <taxon>Mucoromycetes</taxon>
        <taxon>Mucorales</taxon>
        <taxon>Mucorineae</taxon>
        <taxon>Rhizopodaceae</taxon>
        <taxon>Rhizopus</taxon>
    </lineage>
</organism>
<dbReference type="EMBL" id="KV921860">
    <property type="protein sequence ID" value="ORE11065.1"/>
    <property type="molecule type" value="Genomic_DNA"/>
</dbReference>
<gene>
    <name evidence="2" type="ORF">BCV72DRAFT_254031</name>
</gene>
<feature type="region of interest" description="Disordered" evidence="1">
    <location>
        <begin position="52"/>
        <end position="76"/>
    </location>
</feature>
<name>A0A1X0RG97_RHIZD</name>
<protein>
    <submittedName>
        <fullName evidence="2">Uncharacterized protein</fullName>
    </submittedName>
</protein>
<evidence type="ECO:0000256" key="1">
    <source>
        <dbReference type="SAM" id="MobiDB-lite"/>
    </source>
</evidence>